<keyword evidence="2" id="KW-1185">Reference proteome</keyword>
<sequence length="55" mass="6070">MMGILFLIKLLIMPSEKPSVGTSGQKNPVKKKHAAEQNRVTCFSGKCLYPESSVF</sequence>
<dbReference type="AlphaFoldDB" id="C0ELH7"/>
<evidence type="ECO:0000313" key="1">
    <source>
        <dbReference type="EMBL" id="EEG34141.1"/>
    </source>
</evidence>
<dbReference type="Proteomes" id="UP000004457">
    <property type="component" value="Unassembled WGS sequence"/>
</dbReference>
<dbReference type="EMBL" id="ACEN01000018">
    <property type="protein sequence ID" value="EEG34141.1"/>
    <property type="molecule type" value="Genomic_DNA"/>
</dbReference>
<reference evidence="1 2" key="1">
    <citation type="submission" date="2009-01" db="EMBL/GenBank/DDBJ databases">
        <authorList>
            <person name="Fulton L."/>
            <person name="Clifton S."/>
            <person name="Chinwalla A.T."/>
            <person name="Mitreva M."/>
            <person name="Sodergren E."/>
            <person name="Weinstock G."/>
            <person name="Clifton S."/>
            <person name="Dooling D.J."/>
            <person name="Fulton B."/>
            <person name="Minx P."/>
            <person name="Pepin K.H."/>
            <person name="Johnson M."/>
            <person name="Bhonagiri V."/>
            <person name="Nash W.E."/>
            <person name="Mardis E.R."/>
            <person name="Wilson R.K."/>
        </authorList>
    </citation>
    <scope>NUCLEOTIDE SEQUENCE [LARGE SCALE GENOMIC DNA]</scope>
    <source>
        <strain evidence="1 2">NRL30031/H210</strain>
    </source>
</reference>
<gene>
    <name evidence="1" type="ORF">NEIFLAOT_00782</name>
</gene>
<organism evidence="1 2">
    <name type="scientific">Neisseria flavescens NRL30031/H210</name>
    <dbReference type="NCBI Taxonomy" id="546264"/>
    <lineage>
        <taxon>Bacteria</taxon>
        <taxon>Pseudomonadati</taxon>
        <taxon>Pseudomonadota</taxon>
        <taxon>Betaproteobacteria</taxon>
        <taxon>Neisseriales</taxon>
        <taxon>Neisseriaceae</taxon>
        <taxon>Neisseria</taxon>
    </lineage>
</organism>
<proteinExistence type="predicted"/>
<name>C0ELH7_NEIFL</name>
<evidence type="ECO:0000313" key="2">
    <source>
        <dbReference type="Proteomes" id="UP000004457"/>
    </source>
</evidence>
<protein>
    <submittedName>
        <fullName evidence="1">Uncharacterized protein</fullName>
    </submittedName>
</protein>
<comment type="caution">
    <text evidence="1">The sequence shown here is derived from an EMBL/GenBank/DDBJ whole genome shotgun (WGS) entry which is preliminary data.</text>
</comment>
<accession>C0ELH7</accession>